<dbReference type="SUPFAM" id="SSF47413">
    <property type="entry name" value="lambda repressor-like DNA-binding domains"/>
    <property type="match status" value="1"/>
</dbReference>
<keyword evidence="3" id="KW-1185">Reference proteome</keyword>
<protein>
    <recommendedName>
        <fullName evidence="1">HTH cro/C1-type domain-containing protein</fullName>
    </recommendedName>
</protein>
<dbReference type="Pfam" id="PF01381">
    <property type="entry name" value="HTH_3"/>
    <property type="match status" value="1"/>
</dbReference>
<reference evidence="2" key="1">
    <citation type="journal article" date="2014" name="Int. J. Syst. Evol. Microbiol.">
        <title>Complete genome sequence of Corynebacterium casei LMG S-19264T (=DSM 44701T), isolated from a smear-ripened cheese.</title>
        <authorList>
            <consortium name="US DOE Joint Genome Institute (JGI-PGF)"/>
            <person name="Walter F."/>
            <person name="Albersmeier A."/>
            <person name="Kalinowski J."/>
            <person name="Ruckert C."/>
        </authorList>
    </citation>
    <scope>NUCLEOTIDE SEQUENCE</scope>
    <source>
        <strain evidence="2">CGMCC 1.10998</strain>
    </source>
</reference>
<dbReference type="AlphaFoldDB" id="A0A916V2A7"/>
<dbReference type="CDD" id="cd00093">
    <property type="entry name" value="HTH_XRE"/>
    <property type="match status" value="1"/>
</dbReference>
<name>A0A916V2A7_9BURK</name>
<evidence type="ECO:0000313" key="2">
    <source>
        <dbReference type="EMBL" id="GGD00703.1"/>
    </source>
</evidence>
<feature type="domain" description="HTH cro/C1-type" evidence="1">
    <location>
        <begin position="26"/>
        <end position="57"/>
    </location>
</feature>
<accession>A0A916V2A7</accession>
<sequence>MPKKRLPSDEAPTLVVERLHTWGACIRNLRLTQNIRMVDLCERMGITHTTLRRLEKGDPGAGAGLYLNAFMILGAIEIVAPSLPIDLKNTSTVNHRVRLGYSKEADDDF</sequence>
<dbReference type="EMBL" id="BMED01000009">
    <property type="protein sequence ID" value="GGD00703.1"/>
    <property type="molecule type" value="Genomic_DNA"/>
</dbReference>
<gene>
    <name evidence="2" type="ORF">GCM10011396_55340</name>
</gene>
<proteinExistence type="predicted"/>
<organism evidence="2 3">
    <name type="scientific">Undibacterium terreum</name>
    <dbReference type="NCBI Taxonomy" id="1224302"/>
    <lineage>
        <taxon>Bacteria</taxon>
        <taxon>Pseudomonadati</taxon>
        <taxon>Pseudomonadota</taxon>
        <taxon>Betaproteobacteria</taxon>
        <taxon>Burkholderiales</taxon>
        <taxon>Oxalobacteraceae</taxon>
        <taxon>Undibacterium</taxon>
    </lineage>
</organism>
<reference evidence="2" key="2">
    <citation type="submission" date="2020-09" db="EMBL/GenBank/DDBJ databases">
        <authorList>
            <person name="Sun Q."/>
            <person name="Zhou Y."/>
        </authorList>
    </citation>
    <scope>NUCLEOTIDE SEQUENCE</scope>
    <source>
        <strain evidence="2">CGMCC 1.10998</strain>
    </source>
</reference>
<dbReference type="GO" id="GO:0003677">
    <property type="term" value="F:DNA binding"/>
    <property type="evidence" value="ECO:0007669"/>
    <property type="project" value="InterPro"/>
</dbReference>
<dbReference type="Gene3D" id="1.10.260.40">
    <property type="entry name" value="lambda repressor-like DNA-binding domains"/>
    <property type="match status" value="1"/>
</dbReference>
<dbReference type="InterPro" id="IPR010982">
    <property type="entry name" value="Lambda_DNA-bd_dom_sf"/>
</dbReference>
<evidence type="ECO:0000259" key="1">
    <source>
        <dbReference type="PROSITE" id="PS50943"/>
    </source>
</evidence>
<dbReference type="InterPro" id="IPR001387">
    <property type="entry name" value="Cro/C1-type_HTH"/>
</dbReference>
<dbReference type="PROSITE" id="PS50943">
    <property type="entry name" value="HTH_CROC1"/>
    <property type="match status" value="1"/>
</dbReference>
<evidence type="ECO:0000313" key="3">
    <source>
        <dbReference type="Proteomes" id="UP000637423"/>
    </source>
</evidence>
<dbReference type="Proteomes" id="UP000637423">
    <property type="component" value="Unassembled WGS sequence"/>
</dbReference>
<comment type="caution">
    <text evidence="2">The sequence shown here is derived from an EMBL/GenBank/DDBJ whole genome shotgun (WGS) entry which is preliminary data.</text>
</comment>